<dbReference type="OrthoDB" id="9803420at2"/>
<feature type="region of interest" description="Disordered" evidence="17">
    <location>
        <begin position="1"/>
        <end position="20"/>
    </location>
</feature>
<evidence type="ECO:0000256" key="10">
    <source>
        <dbReference type="ARBA" id="ARBA00022723"/>
    </source>
</evidence>
<dbReference type="FunFam" id="3.30.420.10:FF:000006">
    <property type="entry name" value="Ribonuclease HII"/>
    <property type="match status" value="1"/>
</dbReference>
<evidence type="ECO:0000256" key="11">
    <source>
        <dbReference type="ARBA" id="ARBA00022759"/>
    </source>
</evidence>
<feature type="binding site" evidence="14 15">
    <location>
        <position position="131"/>
    </location>
    <ligand>
        <name>a divalent metal cation</name>
        <dbReference type="ChEBI" id="CHEBI:60240"/>
    </ligand>
</feature>
<dbReference type="CDD" id="cd07182">
    <property type="entry name" value="RNase_HII_bacteria_HII_like"/>
    <property type="match status" value="1"/>
</dbReference>
<evidence type="ECO:0000256" key="5">
    <source>
        <dbReference type="ARBA" id="ARBA00007383"/>
    </source>
</evidence>
<evidence type="ECO:0000256" key="8">
    <source>
        <dbReference type="ARBA" id="ARBA00022490"/>
    </source>
</evidence>
<dbReference type="Proteomes" id="UP000319941">
    <property type="component" value="Unassembled WGS sequence"/>
</dbReference>
<evidence type="ECO:0000256" key="6">
    <source>
        <dbReference type="ARBA" id="ARBA00012180"/>
    </source>
</evidence>
<accession>A0A558HGU4</accession>
<evidence type="ECO:0000256" key="14">
    <source>
        <dbReference type="HAMAP-Rule" id="MF_00052"/>
    </source>
</evidence>
<dbReference type="EC" id="3.1.26.4" evidence="6 14"/>
<keyword evidence="9 14" id="KW-0540">Nuclease</keyword>
<keyword evidence="13 14" id="KW-0464">Manganese</keyword>
<keyword evidence="12 14" id="KW-0378">Hydrolase</keyword>
<evidence type="ECO:0000256" key="2">
    <source>
        <dbReference type="ARBA" id="ARBA00001946"/>
    </source>
</evidence>
<keyword evidence="10 14" id="KW-0479">Metal-binding</keyword>
<dbReference type="InterPro" id="IPR036397">
    <property type="entry name" value="RNaseH_sf"/>
</dbReference>
<evidence type="ECO:0000259" key="18">
    <source>
        <dbReference type="PROSITE" id="PS51975"/>
    </source>
</evidence>
<dbReference type="Pfam" id="PF01351">
    <property type="entry name" value="RNase_HII"/>
    <property type="match status" value="1"/>
</dbReference>
<evidence type="ECO:0000256" key="4">
    <source>
        <dbReference type="ARBA" id="ARBA00004496"/>
    </source>
</evidence>
<dbReference type="PROSITE" id="PS51975">
    <property type="entry name" value="RNASE_H_2"/>
    <property type="match status" value="1"/>
</dbReference>
<dbReference type="GO" id="GO:0030145">
    <property type="term" value="F:manganese ion binding"/>
    <property type="evidence" value="ECO:0007669"/>
    <property type="project" value="UniProtKB-UniRule"/>
</dbReference>
<comment type="caution">
    <text evidence="19">The sequence shown here is derived from an EMBL/GenBank/DDBJ whole genome shotgun (WGS) entry which is preliminary data.</text>
</comment>
<evidence type="ECO:0000313" key="19">
    <source>
        <dbReference type="EMBL" id="TVU68356.1"/>
    </source>
</evidence>
<dbReference type="NCBIfam" id="NF000594">
    <property type="entry name" value="PRK00015.1-1"/>
    <property type="match status" value="1"/>
</dbReference>
<dbReference type="GO" id="GO:0043137">
    <property type="term" value="P:DNA replication, removal of RNA primer"/>
    <property type="evidence" value="ECO:0007669"/>
    <property type="project" value="TreeGrafter"/>
</dbReference>
<dbReference type="SUPFAM" id="SSF53098">
    <property type="entry name" value="Ribonuclease H-like"/>
    <property type="match status" value="1"/>
</dbReference>
<dbReference type="Gene3D" id="3.30.420.10">
    <property type="entry name" value="Ribonuclease H-like superfamily/Ribonuclease H"/>
    <property type="match status" value="1"/>
</dbReference>
<name>A0A558HGU4_9GAMM</name>
<organism evidence="19 20">
    <name type="scientific">Cobetia crustatorum</name>
    <dbReference type="NCBI Taxonomy" id="553385"/>
    <lineage>
        <taxon>Bacteria</taxon>
        <taxon>Pseudomonadati</taxon>
        <taxon>Pseudomonadota</taxon>
        <taxon>Gammaproteobacteria</taxon>
        <taxon>Oceanospirillales</taxon>
        <taxon>Halomonadaceae</taxon>
        <taxon>Cobetia</taxon>
    </lineage>
</organism>
<dbReference type="GO" id="GO:0004523">
    <property type="term" value="F:RNA-DNA hybrid ribonuclease activity"/>
    <property type="evidence" value="ECO:0007669"/>
    <property type="project" value="UniProtKB-UniRule"/>
</dbReference>
<comment type="function">
    <text evidence="3 14 16">Endonuclease that specifically degrades the RNA of RNA-DNA hybrids.</text>
</comment>
<sequence>MTDSADATTSSPSTRKRKPADDFPALVIPYQGELLAGIDEVGRGPLVGPVVAAAVILDPRDPIEGITDSKKLSEKKRLALSEQIRTRAWAWAIAEATSEEIDALNIYQATHLAMRRAIDALGVRPEYLLVDGNRLPGHDIPGMAVVKGDLRHAAIGAASILAKVHRDAQMAALDTHFPVYGFARHKGYPTREHQAAIEAHGILTLHRKSFGPVKRLFMAGHVPQVVPEDALIPLPTPYEEGAEAAEKKLPAVV</sequence>
<evidence type="ECO:0000256" key="9">
    <source>
        <dbReference type="ARBA" id="ARBA00022722"/>
    </source>
</evidence>
<reference evidence="19 20" key="1">
    <citation type="submission" date="2019-07" db="EMBL/GenBank/DDBJ databases">
        <title>Diversity of Bacteria from Kongsfjorden, Arctic.</title>
        <authorList>
            <person name="Yu Y."/>
        </authorList>
    </citation>
    <scope>NUCLEOTIDE SEQUENCE [LARGE SCALE GENOMIC DNA]</scope>
    <source>
        <strain evidence="19 20">SM1923</strain>
    </source>
</reference>
<dbReference type="AlphaFoldDB" id="A0A558HGU4"/>
<dbReference type="GO" id="GO:0032299">
    <property type="term" value="C:ribonuclease H2 complex"/>
    <property type="evidence" value="ECO:0007669"/>
    <property type="project" value="TreeGrafter"/>
</dbReference>
<comment type="cofactor">
    <cofactor evidence="14 15">
        <name>Mn(2+)</name>
        <dbReference type="ChEBI" id="CHEBI:29035"/>
    </cofactor>
    <cofactor evidence="14 15">
        <name>Mg(2+)</name>
        <dbReference type="ChEBI" id="CHEBI:18420"/>
    </cofactor>
    <text evidence="14 15">Manganese or magnesium. Binds 1 divalent metal ion per monomer in the absence of substrate. May bind a second metal ion after substrate binding.</text>
</comment>
<dbReference type="EMBL" id="VNFH01000010">
    <property type="protein sequence ID" value="TVU68356.1"/>
    <property type="molecule type" value="Genomic_DNA"/>
</dbReference>
<dbReference type="PANTHER" id="PTHR10954:SF18">
    <property type="entry name" value="RIBONUCLEASE HII"/>
    <property type="match status" value="1"/>
</dbReference>
<feature type="domain" description="RNase H type-2" evidence="18">
    <location>
        <begin position="33"/>
        <end position="222"/>
    </location>
</feature>
<keyword evidence="8 14" id="KW-0963">Cytoplasm</keyword>
<comment type="catalytic activity">
    <reaction evidence="1 14 15 16">
        <text>Endonucleolytic cleavage to 5'-phosphomonoester.</text>
        <dbReference type="EC" id="3.1.26.4"/>
    </reaction>
</comment>
<keyword evidence="20" id="KW-1185">Reference proteome</keyword>
<dbReference type="HAMAP" id="MF_00052_B">
    <property type="entry name" value="RNase_HII_B"/>
    <property type="match status" value="1"/>
</dbReference>
<dbReference type="InterPro" id="IPR024567">
    <property type="entry name" value="RNase_HII/HIII_dom"/>
</dbReference>
<dbReference type="NCBIfam" id="NF000596">
    <property type="entry name" value="PRK00015.1-4"/>
    <property type="match status" value="1"/>
</dbReference>
<feature type="compositionally biased region" description="Low complexity" evidence="17">
    <location>
        <begin position="1"/>
        <end position="13"/>
    </location>
</feature>
<protein>
    <recommendedName>
        <fullName evidence="7 14">Ribonuclease HII</fullName>
        <shortName evidence="14">RNase HII</shortName>
        <ecNumber evidence="6 14">3.1.26.4</ecNumber>
    </recommendedName>
</protein>
<dbReference type="GO" id="GO:0006298">
    <property type="term" value="P:mismatch repair"/>
    <property type="evidence" value="ECO:0007669"/>
    <property type="project" value="TreeGrafter"/>
</dbReference>
<comment type="similarity">
    <text evidence="5 14 16">Belongs to the RNase HII family.</text>
</comment>
<dbReference type="NCBIfam" id="NF000595">
    <property type="entry name" value="PRK00015.1-3"/>
    <property type="match status" value="1"/>
</dbReference>
<evidence type="ECO:0000256" key="16">
    <source>
        <dbReference type="RuleBase" id="RU003515"/>
    </source>
</evidence>
<evidence type="ECO:0000256" key="17">
    <source>
        <dbReference type="SAM" id="MobiDB-lite"/>
    </source>
</evidence>
<comment type="subcellular location">
    <subcellularLocation>
        <location evidence="4 14">Cytoplasm</location>
    </subcellularLocation>
</comment>
<evidence type="ECO:0000313" key="20">
    <source>
        <dbReference type="Proteomes" id="UP000319941"/>
    </source>
</evidence>
<dbReference type="STRING" id="553385.GCA_000591415_00977"/>
<evidence type="ECO:0000256" key="15">
    <source>
        <dbReference type="PROSITE-ProRule" id="PRU01319"/>
    </source>
</evidence>
<evidence type="ECO:0000256" key="13">
    <source>
        <dbReference type="ARBA" id="ARBA00023211"/>
    </source>
</evidence>
<feature type="binding site" evidence="14 15">
    <location>
        <position position="40"/>
    </location>
    <ligand>
        <name>a divalent metal cation</name>
        <dbReference type="ChEBI" id="CHEBI:60240"/>
    </ligand>
</feature>
<dbReference type="GO" id="GO:0003723">
    <property type="term" value="F:RNA binding"/>
    <property type="evidence" value="ECO:0007669"/>
    <property type="project" value="UniProtKB-UniRule"/>
</dbReference>
<proteinExistence type="inferred from homology"/>
<dbReference type="InterPro" id="IPR012337">
    <property type="entry name" value="RNaseH-like_sf"/>
</dbReference>
<evidence type="ECO:0000256" key="1">
    <source>
        <dbReference type="ARBA" id="ARBA00000077"/>
    </source>
</evidence>
<evidence type="ECO:0000256" key="12">
    <source>
        <dbReference type="ARBA" id="ARBA00022801"/>
    </source>
</evidence>
<keyword evidence="11 14" id="KW-0255">Endonuclease</keyword>
<evidence type="ECO:0000256" key="7">
    <source>
        <dbReference type="ARBA" id="ARBA00019179"/>
    </source>
</evidence>
<dbReference type="PANTHER" id="PTHR10954">
    <property type="entry name" value="RIBONUCLEASE H2 SUBUNIT A"/>
    <property type="match status" value="1"/>
</dbReference>
<dbReference type="InterPro" id="IPR001352">
    <property type="entry name" value="RNase_HII/HIII"/>
</dbReference>
<dbReference type="GO" id="GO:0005737">
    <property type="term" value="C:cytoplasm"/>
    <property type="evidence" value="ECO:0007669"/>
    <property type="project" value="UniProtKB-SubCell"/>
</dbReference>
<feature type="binding site" evidence="14 15">
    <location>
        <position position="39"/>
    </location>
    <ligand>
        <name>a divalent metal cation</name>
        <dbReference type="ChEBI" id="CHEBI:60240"/>
    </ligand>
</feature>
<comment type="cofactor">
    <cofactor evidence="2">
        <name>Mg(2+)</name>
        <dbReference type="ChEBI" id="CHEBI:18420"/>
    </cofactor>
</comment>
<evidence type="ECO:0000256" key="3">
    <source>
        <dbReference type="ARBA" id="ARBA00004065"/>
    </source>
</evidence>
<dbReference type="InterPro" id="IPR022898">
    <property type="entry name" value="RNase_HII"/>
</dbReference>
<gene>
    <name evidence="14 19" type="primary">rnhB</name>
    <name evidence="19" type="ORF">FQP86_14250</name>
</gene>